<dbReference type="EC" id="2.3.1.292" evidence="16"/>
<dbReference type="InterPro" id="IPR016036">
    <property type="entry name" value="Malonyl_transacylase_ACP-bd"/>
</dbReference>
<keyword evidence="8" id="KW-0560">Oxidoreductase</keyword>
<dbReference type="SUPFAM" id="SSF55048">
    <property type="entry name" value="Probable ACP-binding domain of malonyl-CoA ACP transacylase"/>
    <property type="match status" value="1"/>
</dbReference>
<keyword evidence="23" id="KW-0614">Plasmid</keyword>
<comment type="cofactor">
    <cofactor evidence="2">
        <name>pantetheine 4'-phosphate</name>
        <dbReference type="ChEBI" id="CHEBI:47942"/>
    </cofactor>
</comment>
<dbReference type="InterPro" id="IPR036291">
    <property type="entry name" value="NAD(P)-bd_dom_sf"/>
</dbReference>
<dbReference type="SMART" id="SM00825">
    <property type="entry name" value="PKS_KS"/>
    <property type="match status" value="1"/>
</dbReference>
<dbReference type="PROSITE" id="PS00012">
    <property type="entry name" value="PHOSPHOPANTETHEINE"/>
    <property type="match status" value="1"/>
</dbReference>
<evidence type="ECO:0000256" key="4">
    <source>
        <dbReference type="ARBA" id="ARBA00022553"/>
    </source>
</evidence>
<dbReference type="CDD" id="cd00833">
    <property type="entry name" value="PKS"/>
    <property type="match status" value="1"/>
</dbReference>
<dbReference type="InterPro" id="IPR009081">
    <property type="entry name" value="PP-bd_ACP"/>
</dbReference>
<evidence type="ECO:0000256" key="15">
    <source>
        <dbReference type="ARBA" id="ARBA00058455"/>
    </source>
</evidence>
<dbReference type="Pfam" id="PF00109">
    <property type="entry name" value="ketoacyl-synt"/>
    <property type="match status" value="1"/>
</dbReference>
<dbReference type="InterPro" id="IPR016035">
    <property type="entry name" value="Acyl_Trfase/lysoPLipase"/>
</dbReference>
<comment type="catalytic activity">
    <reaction evidence="12">
        <text>19-(4-hydroxyphenyl)nonadecanoyl-[(phenol)carboxyphthiodiolenone synthase] + 2 (S)-methylmalonyl-CoA + 3 malonyl-CoA + 5 NADPH + 10 H(+) = C37-(phenol)carboxyphthiodiolenone-[(phenol)carboxyphthiodiolenone synthase] + 5 CO2 + 5 NADP(+) + 5 CoA + 2 H2O</text>
        <dbReference type="Rhea" id="RHEA:57760"/>
        <dbReference type="Rhea" id="RHEA-COMP:14273"/>
        <dbReference type="Rhea" id="RHEA-COMP:14990"/>
        <dbReference type="ChEBI" id="CHEBI:15377"/>
        <dbReference type="ChEBI" id="CHEBI:15378"/>
        <dbReference type="ChEBI" id="CHEBI:16526"/>
        <dbReference type="ChEBI" id="CHEBI:57287"/>
        <dbReference type="ChEBI" id="CHEBI:57327"/>
        <dbReference type="ChEBI" id="CHEBI:57384"/>
        <dbReference type="ChEBI" id="CHEBI:57783"/>
        <dbReference type="ChEBI" id="CHEBI:58349"/>
        <dbReference type="ChEBI" id="CHEBI:133301"/>
        <dbReference type="ChEBI" id="CHEBI:142260"/>
        <dbReference type="EC" id="2.3.1.292"/>
    </reaction>
</comment>
<dbReference type="Pfam" id="PF02801">
    <property type="entry name" value="Ketoacyl-synt_C"/>
    <property type="match status" value="1"/>
</dbReference>
<dbReference type="Proteomes" id="UP000503129">
    <property type="component" value="Plasmid pBOCT1"/>
</dbReference>
<comment type="catalytic activity">
    <reaction evidence="14">
        <text>icosanoyl-[(phenol)carboxyphthiodiolenone synthase] + 2 (S)-methylmalonyl-CoA + 3 malonyl-CoA + 5 NADPH + 10 H(+) = C32-carboxyphthiodiolenone-[(phenol)carboxyphthiodiolenone synthase] + 5 CO2 + 5 NADP(+) + 5 CoA + 2 H2O</text>
        <dbReference type="Rhea" id="RHEA:57748"/>
        <dbReference type="Rhea" id="RHEA-COMP:14985"/>
        <dbReference type="Rhea" id="RHEA-COMP:14986"/>
        <dbReference type="ChEBI" id="CHEBI:15377"/>
        <dbReference type="ChEBI" id="CHEBI:15378"/>
        <dbReference type="ChEBI" id="CHEBI:16526"/>
        <dbReference type="ChEBI" id="CHEBI:57287"/>
        <dbReference type="ChEBI" id="CHEBI:57327"/>
        <dbReference type="ChEBI" id="CHEBI:57384"/>
        <dbReference type="ChEBI" id="CHEBI:57783"/>
        <dbReference type="ChEBI" id="CHEBI:58349"/>
        <dbReference type="ChEBI" id="CHEBI:87848"/>
        <dbReference type="ChEBI" id="CHEBI:142236"/>
        <dbReference type="EC" id="2.3.1.292"/>
    </reaction>
</comment>
<dbReference type="Gene3D" id="3.40.366.10">
    <property type="entry name" value="Malonyl-Coenzyme A Acyl Carrier Protein, domain 2"/>
    <property type="match status" value="1"/>
</dbReference>
<evidence type="ECO:0000256" key="9">
    <source>
        <dbReference type="ARBA" id="ARBA00023098"/>
    </source>
</evidence>
<dbReference type="PROSITE" id="PS52004">
    <property type="entry name" value="KS3_2"/>
    <property type="match status" value="1"/>
</dbReference>
<dbReference type="SUPFAM" id="SSF47336">
    <property type="entry name" value="ACP-like"/>
    <property type="match status" value="1"/>
</dbReference>
<dbReference type="Pfam" id="PF00698">
    <property type="entry name" value="Acyl_transf_1"/>
    <property type="match status" value="1"/>
</dbReference>
<dbReference type="CDD" id="cd08953">
    <property type="entry name" value="KR_2_SDR_x"/>
    <property type="match status" value="1"/>
</dbReference>
<evidence type="ECO:0000256" key="19">
    <source>
        <dbReference type="ARBA" id="ARBA00078169"/>
    </source>
</evidence>
<evidence type="ECO:0000256" key="6">
    <source>
        <dbReference type="ARBA" id="ARBA00022832"/>
    </source>
</evidence>
<dbReference type="SUPFAM" id="SSF52151">
    <property type="entry name" value="FabD/lysophospholipase-like"/>
    <property type="match status" value="1"/>
</dbReference>
<dbReference type="SMART" id="SM00822">
    <property type="entry name" value="PKS_KR"/>
    <property type="match status" value="1"/>
</dbReference>
<keyword evidence="3" id="KW-0596">Phosphopantetheine</keyword>
<dbReference type="EMBL" id="CP030119">
    <property type="protein sequence ID" value="QDL12655.1"/>
    <property type="molecule type" value="Genomic_DNA"/>
</dbReference>
<dbReference type="Gene3D" id="3.30.70.250">
    <property type="entry name" value="Malonyl-CoA ACP transacylase, ACP-binding"/>
    <property type="match status" value="1"/>
</dbReference>
<evidence type="ECO:0000256" key="3">
    <source>
        <dbReference type="ARBA" id="ARBA00022450"/>
    </source>
</evidence>
<evidence type="ECO:0000256" key="2">
    <source>
        <dbReference type="ARBA" id="ARBA00001957"/>
    </source>
</evidence>
<comment type="function">
    <text evidence="15">Part of the PpsABCDE complex involved in the biosynthesis of the lipid core common to phthiocerols and phenolphthiocerols by successive additions of malonyl-CoA or methylmalonyl-CoA extender units. PpsA can accept as substrate the activated forms of either icosanoyl (C20), docosanoyl (C22) or lignoceroyl (C24) groups from FadD26, or a (4-hydroxyphenyl)-C17 or (4-hydroxyphenyl)-C19 fatty acyl from FadD29. PpsA initiates the biosynthesis and extends its substrate using a malonyl-CoA extender unit. The PpsB and PpsC proteins add the second and third malonyl-CoA extender units. PpsD adds an (R)-methylmalonyl unit and PpsE adds a second (R)-methylmalonyl unit. The incorporation of the methylmalonyl units results in formation of two branched methyl groups in the elongated product.</text>
</comment>
<dbReference type="InterPro" id="IPR013968">
    <property type="entry name" value="PKS_KR"/>
</dbReference>
<evidence type="ECO:0000256" key="8">
    <source>
        <dbReference type="ARBA" id="ARBA00023002"/>
    </source>
</evidence>
<evidence type="ECO:0000259" key="21">
    <source>
        <dbReference type="PROSITE" id="PS50075"/>
    </source>
</evidence>
<keyword evidence="9" id="KW-0443">Lipid metabolism</keyword>
<reference evidence="23 24" key="1">
    <citation type="submission" date="2018-06" db="EMBL/GenBank/DDBJ databases">
        <title>Comparative genomics of Brasilonema spp. strains.</title>
        <authorList>
            <person name="Alvarenga D.O."/>
            <person name="Fiore M.F."/>
            <person name="Varani A.M."/>
        </authorList>
    </citation>
    <scope>NUCLEOTIDE SEQUENCE [LARGE SCALE GENOMIC DNA]</scope>
    <source>
        <strain evidence="23 24">CENA114</strain>
        <plasmid evidence="24">pboct1</plasmid>
    </source>
</reference>
<dbReference type="InterPro" id="IPR049490">
    <property type="entry name" value="C883_1060-like_KR_N"/>
</dbReference>
<name>A0A856MMI6_9CYAN</name>
<keyword evidence="6" id="KW-0276">Fatty acid metabolism</keyword>
<evidence type="ECO:0000256" key="5">
    <source>
        <dbReference type="ARBA" id="ARBA00022679"/>
    </source>
</evidence>
<evidence type="ECO:0000256" key="12">
    <source>
        <dbReference type="ARBA" id="ARBA00051971"/>
    </source>
</evidence>
<dbReference type="Gene3D" id="3.30.70.3290">
    <property type="match status" value="1"/>
</dbReference>
<proteinExistence type="predicted"/>
<comment type="catalytic activity">
    <reaction evidence="13">
        <text>docosanoyl-[(phenol)carboxyphthiodiolenone synthase] + 2 (S)-methylmalonyl-CoA + 3 malonyl-CoA + 5 NADPH + 10 H(+) = C34-carboxyphthiodiolenone-[(phenol)carboxyphthiodiolenone synthase] + 5 CO2 + 5 NADP(+) + 5 CoA + 2 H2O</text>
        <dbReference type="Rhea" id="RHEA:57752"/>
        <dbReference type="Rhea" id="RHEA-COMP:14987"/>
        <dbReference type="Rhea" id="RHEA-COMP:14988"/>
        <dbReference type="ChEBI" id="CHEBI:15377"/>
        <dbReference type="ChEBI" id="CHEBI:15378"/>
        <dbReference type="ChEBI" id="CHEBI:16526"/>
        <dbReference type="ChEBI" id="CHEBI:57287"/>
        <dbReference type="ChEBI" id="CHEBI:57327"/>
        <dbReference type="ChEBI" id="CHEBI:57384"/>
        <dbReference type="ChEBI" id="CHEBI:57783"/>
        <dbReference type="ChEBI" id="CHEBI:58349"/>
        <dbReference type="ChEBI" id="CHEBI:142237"/>
        <dbReference type="ChEBI" id="CHEBI:142238"/>
        <dbReference type="EC" id="2.3.1.292"/>
    </reaction>
</comment>
<evidence type="ECO:0000256" key="16">
    <source>
        <dbReference type="ARBA" id="ARBA00066974"/>
    </source>
</evidence>
<dbReference type="InterPro" id="IPR014030">
    <property type="entry name" value="Ketoacyl_synth_N"/>
</dbReference>
<dbReference type="InterPro" id="IPR050091">
    <property type="entry name" value="PKS_NRPS_Biosynth_Enz"/>
</dbReference>
<dbReference type="InterPro" id="IPR020841">
    <property type="entry name" value="PKS_Beta-ketoAc_synthase_dom"/>
</dbReference>
<dbReference type="GO" id="GO:0006633">
    <property type="term" value="P:fatty acid biosynthetic process"/>
    <property type="evidence" value="ECO:0007669"/>
    <property type="project" value="InterPro"/>
</dbReference>
<dbReference type="PROSITE" id="PS50075">
    <property type="entry name" value="CARRIER"/>
    <property type="match status" value="1"/>
</dbReference>
<dbReference type="GO" id="GO:0004312">
    <property type="term" value="F:fatty acid synthase activity"/>
    <property type="evidence" value="ECO:0007669"/>
    <property type="project" value="TreeGrafter"/>
</dbReference>
<dbReference type="InterPro" id="IPR014043">
    <property type="entry name" value="Acyl_transferase_dom"/>
</dbReference>
<evidence type="ECO:0000259" key="22">
    <source>
        <dbReference type="PROSITE" id="PS52004"/>
    </source>
</evidence>
<dbReference type="GO" id="GO:0005886">
    <property type="term" value="C:plasma membrane"/>
    <property type="evidence" value="ECO:0007669"/>
    <property type="project" value="TreeGrafter"/>
</dbReference>
<dbReference type="SMART" id="SM00827">
    <property type="entry name" value="PKS_AT"/>
    <property type="match status" value="1"/>
</dbReference>
<dbReference type="SUPFAM" id="SSF51735">
    <property type="entry name" value="NAD(P)-binding Rossmann-fold domains"/>
    <property type="match status" value="2"/>
</dbReference>
<evidence type="ECO:0000256" key="7">
    <source>
        <dbReference type="ARBA" id="ARBA00022857"/>
    </source>
</evidence>
<keyword evidence="24" id="KW-1185">Reference proteome</keyword>
<dbReference type="Gene3D" id="3.40.50.720">
    <property type="entry name" value="NAD(P)-binding Rossmann-like Domain"/>
    <property type="match status" value="1"/>
</dbReference>
<dbReference type="InterPro" id="IPR006162">
    <property type="entry name" value="Ppantetheine_attach_site"/>
</dbReference>
<evidence type="ECO:0000313" key="23">
    <source>
        <dbReference type="EMBL" id="QDL12655.1"/>
    </source>
</evidence>
<geneLocation type="plasmid" evidence="24">
    <name>pboct1</name>
</geneLocation>
<keyword evidence="7" id="KW-0521">NADP</keyword>
<dbReference type="Pfam" id="PF00550">
    <property type="entry name" value="PP-binding"/>
    <property type="match status" value="1"/>
</dbReference>
<evidence type="ECO:0000256" key="13">
    <source>
        <dbReference type="ARBA" id="ARBA00052119"/>
    </source>
</evidence>
<gene>
    <name evidence="23" type="ORF">DP114_33425</name>
</gene>
<organism evidence="23 24">
    <name type="scientific">Brasilonema sennae CENA114</name>
    <dbReference type="NCBI Taxonomy" id="415709"/>
    <lineage>
        <taxon>Bacteria</taxon>
        <taxon>Bacillati</taxon>
        <taxon>Cyanobacteriota</taxon>
        <taxon>Cyanophyceae</taxon>
        <taxon>Nostocales</taxon>
        <taxon>Scytonemataceae</taxon>
        <taxon>Brasilonema</taxon>
        <taxon>Bromeliae group (in: Brasilonema)</taxon>
    </lineage>
</organism>
<protein>
    <recommendedName>
        <fullName evidence="17">Phenolphthiocerol/phthiocerol polyketide synthase subunit E</fullName>
        <ecNumber evidence="16">2.3.1.292</ecNumber>
    </recommendedName>
    <alternativeName>
        <fullName evidence="19">(Phenol)carboxyphthiodiolenone synthase subunit E</fullName>
    </alternativeName>
    <alternativeName>
        <fullName evidence="20">Beta-ketoacyl-acyl-carrier-protein synthase I</fullName>
    </alternativeName>
    <alternativeName>
        <fullName evidence="18">Phthiocerol synthesis polyketide synthase type I PpsE</fullName>
    </alternativeName>
</protein>
<dbReference type="Pfam" id="PF21394">
    <property type="entry name" value="Beta-ketacyl_N"/>
    <property type="match status" value="1"/>
</dbReference>
<dbReference type="Pfam" id="PF22621">
    <property type="entry name" value="CurL-like_PKS_C"/>
    <property type="match status" value="1"/>
</dbReference>
<evidence type="ECO:0000256" key="14">
    <source>
        <dbReference type="ARBA" id="ARBA00052745"/>
    </source>
</evidence>
<keyword evidence="4" id="KW-0597">Phosphoprotein</keyword>
<evidence type="ECO:0000256" key="17">
    <source>
        <dbReference type="ARBA" id="ARBA00073623"/>
    </source>
</evidence>
<dbReference type="InterPro" id="IPR001227">
    <property type="entry name" value="Ac_transferase_dom_sf"/>
</dbReference>
<comment type="catalytic activity">
    <reaction evidence="11">
        <text>17-(4-hydroxyphenyl)heptadecanoyl-[(phenol)carboxyphthiodiolenone synthase] + 2 (S)-methylmalonyl-CoA + 3 malonyl-CoA + 5 NADPH + 10 H(+) = C35-(phenol)carboxyphthiodiolenone-[(phenol)carboxyphthiodiolenone synthase] + 5 CO2 + 5 NADP(+) + 5 CoA + 2 H2O</text>
        <dbReference type="Rhea" id="RHEA:57756"/>
        <dbReference type="Rhea" id="RHEA-COMP:14272"/>
        <dbReference type="Rhea" id="RHEA-COMP:14989"/>
        <dbReference type="ChEBI" id="CHEBI:15377"/>
        <dbReference type="ChEBI" id="CHEBI:15378"/>
        <dbReference type="ChEBI" id="CHEBI:16526"/>
        <dbReference type="ChEBI" id="CHEBI:57287"/>
        <dbReference type="ChEBI" id="CHEBI:57327"/>
        <dbReference type="ChEBI" id="CHEBI:57384"/>
        <dbReference type="ChEBI" id="CHEBI:57783"/>
        <dbReference type="ChEBI" id="CHEBI:58349"/>
        <dbReference type="ChEBI" id="CHEBI:133300"/>
        <dbReference type="ChEBI" id="CHEBI:142259"/>
        <dbReference type="EC" id="2.3.1.292"/>
    </reaction>
</comment>
<feature type="domain" description="Ketosynthase family 3 (KS3)" evidence="22">
    <location>
        <begin position="7"/>
        <end position="432"/>
    </location>
</feature>
<dbReference type="PANTHER" id="PTHR43775:SF51">
    <property type="entry name" value="INACTIVE PHENOLPHTHIOCEROL SYNTHESIS POLYKETIDE SYNTHASE TYPE I PKS1-RELATED"/>
    <property type="match status" value="1"/>
</dbReference>
<accession>A0A856MMI6</accession>
<dbReference type="RefSeq" id="WP_169264166.1">
    <property type="nucleotide sequence ID" value="NZ_CAWOXK010000002.1"/>
</dbReference>
<evidence type="ECO:0000256" key="10">
    <source>
        <dbReference type="ARBA" id="ARBA00023268"/>
    </source>
</evidence>
<dbReference type="Pfam" id="PF08659">
    <property type="entry name" value="KR"/>
    <property type="match status" value="1"/>
</dbReference>
<dbReference type="GO" id="GO:0016491">
    <property type="term" value="F:oxidoreductase activity"/>
    <property type="evidence" value="ECO:0007669"/>
    <property type="project" value="UniProtKB-KW"/>
</dbReference>
<dbReference type="GO" id="GO:0034081">
    <property type="term" value="C:polyketide synthase complex"/>
    <property type="evidence" value="ECO:0007669"/>
    <property type="project" value="UniProtKB-ARBA"/>
</dbReference>
<keyword evidence="5" id="KW-0808">Transferase</keyword>
<dbReference type="GO" id="GO:0004315">
    <property type="term" value="F:3-oxoacyl-[acyl-carrier-protein] synthase activity"/>
    <property type="evidence" value="ECO:0007669"/>
    <property type="project" value="InterPro"/>
</dbReference>
<evidence type="ECO:0000313" key="24">
    <source>
        <dbReference type="Proteomes" id="UP000503129"/>
    </source>
</evidence>
<comment type="cofactor">
    <cofactor evidence="1">
        <name>NADP(+)</name>
        <dbReference type="ChEBI" id="CHEBI:58349"/>
    </cofactor>
</comment>
<dbReference type="KEGG" id="bsen:DP114_33425"/>
<dbReference type="PROSITE" id="PS00606">
    <property type="entry name" value="KS3_1"/>
    <property type="match status" value="1"/>
</dbReference>
<dbReference type="FunFam" id="3.40.47.10:FF:000042">
    <property type="entry name" value="Polyketide synthase Pks13"/>
    <property type="match status" value="1"/>
</dbReference>
<dbReference type="FunFam" id="1.10.1200.10:FF:000005">
    <property type="entry name" value="Nonribosomal peptide synthetase 1"/>
    <property type="match status" value="1"/>
</dbReference>
<sequence>MNFEQNGLEIAIVGMSGRFPGAKNIDEFWECLKNGKELITVFSDLEQQGILANGSGQNNKIIKVGAILDDVEMFDASFFGFSPKEAETMDPQHRLFLECAWEALENAGYDCQTEEKLVGVYASVSLSTYLLYNIYPNQELMESRGFLQTEIGVDKDYIATRVSYKLNLKGPSVTVQTACSSSLVAVHFACQSLLNGECDMALAAGVSIKVPQNELTLSPDAIVSPDGHCRAFDAKANGTVGGNGVGVVVLKRLKDAIADNDRIYAVIKGSAINNDGSLKIGYTAPSQDGQARVIRTAQAMAEVEPETITYMEAHGTGTPLGDPIEIAAMTQAFRCGTDKNGYCAIGSVKTNVGHLNSAAGIAGLIKTVLALQHKLIPPSLNFEIPNSQIDFENNPFYVNNKLSEWKVNNIPRRAGVSSFGFGGTNAHVILEEAPALETSSNRSRSQQLLVLSAKTPSALETATTNLANYLRQHPDINLPDVAYTLQVGRQAFNHRRMVIAKDIEDAVKALASTTDEAYLQEFQQRVYTQFQESSDRPVVFMFTGQGAQYVNMTREIYQSEPTFRQECDSCCELLKPYLGLDLRSCLYPKEEEVEKAAQQLQQTAITQPTLFVIEYALAKLWMSWGVQPVAMIGHSIGEYVAATLAGVFSLEDALVLVTARGQLMQELPSGSMLAVPMSEEKVQPFLAQTLSLAAINGSSSCVVSGTTDTVEAIQNQLASQGIDSQRLHTSHAFHSHMMEPILKRFTERVTQVSLKPPQIPYISNVTGTWITAEQATDPSYWASHIRQTVRFAQGLQELLQEPSQILLEVGPGRTLSKLAKQHPDKKPEQIVLTSVPHPQERKSDVAFLLQTLGQIWLNGVQVDWSRFYASEQRHRLPLPTYPFERQGYWIEPPQKGQGNHTAQALLGKKPDIGDWFYLPFWKPSVPPSLLQEELAKQKSCILVLSDECGLGSQLEKKLRTQNQDVITVKLGSEFAKLSECLYTLNPQQPDDYEVLLNELQSRENLPTKIVHLWNVTPQCHTASELELLLDQAQDKGFYSLLFLAKVLGKLNLTHEFQITVVSNNLQKINPTEILCPEKATLLGPVKVIPQEYPNITCRSIDVVLPSAGIWQEKLVNYLITELIVPSSERFIAYRGNHRWVQTFEPVYLDKAKEATPRLREGGVYLITGGLGSIGLVLAEYLAKTVRAKLVLTGRLGLPNRDRWCEWLSTHSKTDGTSRKIRKVQELEELGAEVLVASADAVNLEQMREVIAQTLERFGQINGVIHAAGVVTEKTFCDIEQITKTECEQQFQPKIYGLLVLKKVLQDKELDFCLLLSSLSSVLGGLGYVAYSAANLFMDAFVHHYNQTNPVSWLSVNWDGWQLEQDNKQGKFVGDVSTELAIAKEEGVEAFTRILSKDIEPQVVVSTGNLQARIDQWIKLEFLREKPASQKITSFSLHSRPNLPNGYVAPKNETEQKLVNMWQDFLGVELIGIHDNFFELGGHSLMATQIVTKVREVFQIGMSLGRLFEEPTVAGMAQCIETIRTTAQQLQAYTSDNLNDREEIVL</sequence>
<dbReference type="SUPFAM" id="SSF53901">
    <property type="entry name" value="Thiolase-like"/>
    <property type="match status" value="1"/>
</dbReference>
<dbReference type="Gene3D" id="3.40.47.10">
    <property type="match status" value="1"/>
</dbReference>
<dbReference type="InterPro" id="IPR057326">
    <property type="entry name" value="KR_dom"/>
</dbReference>
<evidence type="ECO:0000256" key="11">
    <source>
        <dbReference type="ARBA" id="ARBA00050973"/>
    </source>
</evidence>
<dbReference type="Gene3D" id="1.10.1200.10">
    <property type="entry name" value="ACP-like"/>
    <property type="match status" value="1"/>
</dbReference>
<dbReference type="GO" id="GO:0071770">
    <property type="term" value="P:DIM/DIP cell wall layer assembly"/>
    <property type="evidence" value="ECO:0007669"/>
    <property type="project" value="TreeGrafter"/>
</dbReference>
<dbReference type="InterPro" id="IPR014031">
    <property type="entry name" value="Ketoacyl_synth_C"/>
</dbReference>
<dbReference type="InterPro" id="IPR036736">
    <property type="entry name" value="ACP-like_sf"/>
</dbReference>
<feature type="domain" description="Carrier" evidence="21">
    <location>
        <begin position="1448"/>
        <end position="1523"/>
    </location>
</feature>
<dbReference type="FunFam" id="3.40.366.10:FF:000002">
    <property type="entry name" value="Probable polyketide synthase 2"/>
    <property type="match status" value="1"/>
</dbReference>
<evidence type="ECO:0000256" key="1">
    <source>
        <dbReference type="ARBA" id="ARBA00001937"/>
    </source>
</evidence>
<keyword evidence="10" id="KW-0511">Multifunctional enzyme</keyword>
<dbReference type="InterPro" id="IPR016039">
    <property type="entry name" value="Thiolase-like"/>
</dbReference>
<dbReference type="PANTHER" id="PTHR43775">
    <property type="entry name" value="FATTY ACID SYNTHASE"/>
    <property type="match status" value="1"/>
</dbReference>
<evidence type="ECO:0000256" key="20">
    <source>
        <dbReference type="ARBA" id="ARBA00084020"/>
    </source>
</evidence>
<dbReference type="InterPro" id="IPR018201">
    <property type="entry name" value="Ketoacyl_synth_AS"/>
</dbReference>
<evidence type="ECO:0000256" key="18">
    <source>
        <dbReference type="ARBA" id="ARBA00075053"/>
    </source>
</evidence>